<keyword evidence="1" id="KW-1133">Transmembrane helix</keyword>
<feature type="transmembrane region" description="Helical" evidence="1">
    <location>
        <begin position="243"/>
        <end position="264"/>
    </location>
</feature>
<name>A0A8J2T2I5_9STRA</name>
<dbReference type="Proteomes" id="UP000789595">
    <property type="component" value="Unassembled WGS sequence"/>
</dbReference>
<feature type="transmembrane region" description="Helical" evidence="1">
    <location>
        <begin position="271"/>
        <end position="292"/>
    </location>
</feature>
<dbReference type="AlphaFoldDB" id="A0A8J2T2I5"/>
<comment type="caution">
    <text evidence="3">The sequence shown here is derived from an EMBL/GenBank/DDBJ whole genome shotgun (WGS) entry which is preliminary data.</text>
</comment>
<reference evidence="3" key="1">
    <citation type="submission" date="2021-11" db="EMBL/GenBank/DDBJ databases">
        <authorList>
            <consortium name="Genoscope - CEA"/>
            <person name="William W."/>
        </authorList>
    </citation>
    <scope>NUCLEOTIDE SEQUENCE</scope>
</reference>
<protein>
    <recommendedName>
        <fullName evidence="5">EamA domain-containing protein</fullName>
    </recommendedName>
</protein>
<gene>
    <name evidence="3" type="ORF">PECAL_6P05130</name>
</gene>
<sequence length="302" mass="30560">MVLPTWVVCVASVVCSVSLTLVNNALVRCGAVDAGRLTVAHAATALACRGIGQRIRRRPKRKRPITNGAWGLLLVQAVAGVVQVFLWNRGVAGGATMADFQLYKLAAPLWSAVVQAALLDAGALTVTGWWSCAVSALGLTIGTGRGDAAKALRCAPFAAAACFQPTYQVCHNALRHRHGVGPDDGAWLGAGAVEVVVAATVALRWPASAGGPPRPGLLALSCGLAAALRWTTASVSVAAGGPVLYAILSPVKAGVALAAAALLVDRDAQALDAATCLGLAVCAAAAATFVAYGRRRTSASAP</sequence>
<feature type="chain" id="PRO_5039124035" description="EamA domain-containing protein" evidence="2">
    <location>
        <begin position="17"/>
        <end position="302"/>
    </location>
</feature>
<keyword evidence="1" id="KW-0812">Transmembrane</keyword>
<organism evidence="3 4">
    <name type="scientific">Pelagomonas calceolata</name>
    <dbReference type="NCBI Taxonomy" id="35677"/>
    <lineage>
        <taxon>Eukaryota</taxon>
        <taxon>Sar</taxon>
        <taxon>Stramenopiles</taxon>
        <taxon>Ochrophyta</taxon>
        <taxon>Pelagophyceae</taxon>
        <taxon>Pelagomonadales</taxon>
        <taxon>Pelagomonadaceae</taxon>
        <taxon>Pelagomonas</taxon>
    </lineage>
</organism>
<accession>A0A8J2T2I5</accession>
<dbReference type="EMBL" id="CAKKNE010000006">
    <property type="protein sequence ID" value="CAH0378913.1"/>
    <property type="molecule type" value="Genomic_DNA"/>
</dbReference>
<evidence type="ECO:0000313" key="4">
    <source>
        <dbReference type="Proteomes" id="UP000789595"/>
    </source>
</evidence>
<keyword evidence="1" id="KW-0472">Membrane</keyword>
<keyword evidence="4" id="KW-1185">Reference proteome</keyword>
<evidence type="ECO:0008006" key="5">
    <source>
        <dbReference type="Google" id="ProtNLM"/>
    </source>
</evidence>
<evidence type="ECO:0000313" key="3">
    <source>
        <dbReference type="EMBL" id="CAH0378913.1"/>
    </source>
</evidence>
<evidence type="ECO:0000256" key="2">
    <source>
        <dbReference type="SAM" id="SignalP"/>
    </source>
</evidence>
<feature type="transmembrane region" description="Helical" evidence="1">
    <location>
        <begin position="69"/>
        <end position="87"/>
    </location>
</feature>
<evidence type="ECO:0000256" key="1">
    <source>
        <dbReference type="SAM" id="Phobius"/>
    </source>
</evidence>
<proteinExistence type="predicted"/>
<keyword evidence="2" id="KW-0732">Signal</keyword>
<feature type="signal peptide" evidence="2">
    <location>
        <begin position="1"/>
        <end position="16"/>
    </location>
</feature>